<evidence type="ECO:0000259" key="4">
    <source>
        <dbReference type="Pfam" id="PF06480"/>
    </source>
</evidence>
<organism evidence="5 6">
    <name type="scientific">Arthrobacter psychrochitiniphilus</name>
    <dbReference type="NCBI Taxonomy" id="291045"/>
    <lineage>
        <taxon>Bacteria</taxon>
        <taxon>Bacillati</taxon>
        <taxon>Actinomycetota</taxon>
        <taxon>Actinomycetes</taxon>
        <taxon>Micrococcales</taxon>
        <taxon>Micrococcaceae</taxon>
        <taxon>Arthrobacter</taxon>
    </lineage>
</organism>
<keyword evidence="3" id="KW-1133">Transmembrane helix</keyword>
<evidence type="ECO:0000313" key="6">
    <source>
        <dbReference type="Proteomes" id="UP000246303"/>
    </source>
</evidence>
<feature type="transmembrane region" description="Helical" evidence="3">
    <location>
        <begin position="7"/>
        <end position="25"/>
    </location>
</feature>
<evidence type="ECO:0000313" key="5">
    <source>
        <dbReference type="EMBL" id="PXA63865.1"/>
    </source>
</evidence>
<evidence type="ECO:0000256" key="3">
    <source>
        <dbReference type="SAM" id="Phobius"/>
    </source>
</evidence>
<protein>
    <submittedName>
        <fullName evidence="5">Zinc metalloprotease</fullName>
    </submittedName>
</protein>
<keyword evidence="3" id="KW-0472">Membrane</keyword>
<dbReference type="Pfam" id="PF06480">
    <property type="entry name" value="FtsH_ext"/>
    <property type="match status" value="1"/>
</dbReference>
<dbReference type="GO" id="GO:0016020">
    <property type="term" value="C:membrane"/>
    <property type="evidence" value="ECO:0007669"/>
    <property type="project" value="InterPro"/>
</dbReference>
<feature type="transmembrane region" description="Helical" evidence="3">
    <location>
        <begin position="110"/>
        <end position="132"/>
    </location>
</feature>
<keyword evidence="3" id="KW-0812">Transmembrane</keyword>
<dbReference type="RefSeq" id="WP_211315185.1">
    <property type="nucleotide sequence ID" value="NZ_QHLZ01000038.1"/>
</dbReference>
<dbReference type="EMBL" id="QHLZ01000038">
    <property type="protein sequence ID" value="PXA63865.1"/>
    <property type="molecule type" value="Genomic_DNA"/>
</dbReference>
<gene>
    <name evidence="5" type="ORF">CVS29_18120</name>
</gene>
<sequence length="138" mass="15649">MQKAFRNVLVIVIIGVIIFGLFSYLNGNGNMPKQLTYNQFTEKLEKGDLKTLEIQPQQNVYMVRGRTKNDEDYSSTILYNNEKELQKITDAAKKQNGVKLTIKEEEKQSVFVSILSTLIPVVVIALLFIFFLSQAQGG</sequence>
<keyword evidence="5" id="KW-0482">Metalloprotease</keyword>
<dbReference type="GO" id="GO:0005524">
    <property type="term" value="F:ATP binding"/>
    <property type="evidence" value="ECO:0007669"/>
    <property type="project" value="InterPro"/>
</dbReference>
<keyword evidence="6" id="KW-1185">Reference proteome</keyword>
<feature type="domain" description="Peptidase M41 FtsH extracellular" evidence="4">
    <location>
        <begin position="9"/>
        <end position="101"/>
    </location>
</feature>
<dbReference type="GO" id="GO:0008270">
    <property type="term" value="F:zinc ion binding"/>
    <property type="evidence" value="ECO:0007669"/>
    <property type="project" value="InterPro"/>
</dbReference>
<reference evidence="5 6" key="1">
    <citation type="submission" date="2018-05" db="EMBL/GenBank/DDBJ databases">
        <title>Genetic diversity of glacier-inhabiting Cryobacterium bacteria in China and description of Cryobacterium mengkeensis sp. nov. and Arthrobacter glacialis sp. nov.</title>
        <authorList>
            <person name="Liu Q."/>
            <person name="Xin Y.-H."/>
        </authorList>
    </citation>
    <scope>NUCLEOTIDE SEQUENCE [LARGE SCALE GENOMIC DNA]</scope>
    <source>
        <strain evidence="5 6">GP3</strain>
    </source>
</reference>
<feature type="non-terminal residue" evidence="5">
    <location>
        <position position="138"/>
    </location>
</feature>
<dbReference type="Proteomes" id="UP000246303">
    <property type="component" value="Unassembled WGS sequence"/>
</dbReference>
<dbReference type="GO" id="GO:0004176">
    <property type="term" value="F:ATP-dependent peptidase activity"/>
    <property type="evidence" value="ECO:0007669"/>
    <property type="project" value="InterPro"/>
</dbReference>
<accession>A0A2V3DLR0</accession>
<name>A0A2V3DLR0_9MICC</name>
<dbReference type="InterPro" id="IPR011546">
    <property type="entry name" value="Pept_M41_FtsH_extracell"/>
</dbReference>
<dbReference type="GO" id="GO:0004222">
    <property type="term" value="F:metalloendopeptidase activity"/>
    <property type="evidence" value="ECO:0007669"/>
    <property type="project" value="InterPro"/>
</dbReference>
<evidence type="ECO:0000256" key="1">
    <source>
        <dbReference type="ARBA" id="ARBA00022670"/>
    </source>
</evidence>
<keyword evidence="1 5" id="KW-0645">Protease</keyword>
<evidence type="ECO:0000256" key="2">
    <source>
        <dbReference type="ARBA" id="ARBA00022801"/>
    </source>
</evidence>
<dbReference type="AlphaFoldDB" id="A0A2V3DLR0"/>
<proteinExistence type="predicted"/>
<keyword evidence="2" id="KW-0378">Hydrolase</keyword>
<dbReference type="GO" id="GO:0006508">
    <property type="term" value="P:proteolysis"/>
    <property type="evidence" value="ECO:0007669"/>
    <property type="project" value="UniProtKB-KW"/>
</dbReference>
<comment type="caution">
    <text evidence="5">The sequence shown here is derived from an EMBL/GenBank/DDBJ whole genome shotgun (WGS) entry which is preliminary data.</text>
</comment>